<dbReference type="PANTHER" id="PTHR43390">
    <property type="entry name" value="SIGNAL PEPTIDASE I"/>
    <property type="match status" value="1"/>
</dbReference>
<evidence type="ECO:0000256" key="4">
    <source>
        <dbReference type="ARBA" id="ARBA00013208"/>
    </source>
</evidence>
<evidence type="ECO:0000313" key="10">
    <source>
        <dbReference type="Proteomes" id="UP001596413"/>
    </source>
</evidence>
<dbReference type="Pfam" id="PF10502">
    <property type="entry name" value="Peptidase_S26"/>
    <property type="match status" value="1"/>
</dbReference>
<comment type="caution">
    <text evidence="9">The sequence shown here is derived from an EMBL/GenBank/DDBJ whole genome shotgun (WGS) entry which is preliminary data.</text>
</comment>
<keyword evidence="6" id="KW-1133">Transmembrane helix</keyword>
<evidence type="ECO:0000313" key="9">
    <source>
        <dbReference type="EMBL" id="MFC7218247.1"/>
    </source>
</evidence>
<evidence type="ECO:0000256" key="2">
    <source>
        <dbReference type="ARBA" id="ARBA00004401"/>
    </source>
</evidence>
<organism evidence="9 10">
    <name type="scientific">Streptomyces polyrhachis</name>
    <dbReference type="NCBI Taxonomy" id="1282885"/>
    <lineage>
        <taxon>Bacteria</taxon>
        <taxon>Bacillati</taxon>
        <taxon>Actinomycetota</taxon>
        <taxon>Actinomycetes</taxon>
        <taxon>Kitasatosporales</taxon>
        <taxon>Streptomycetaceae</taxon>
        <taxon>Streptomyces</taxon>
    </lineage>
</organism>
<dbReference type="InterPro" id="IPR000223">
    <property type="entry name" value="Pept_S26A_signal_pept_1"/>
</dbReference>
<comment type="catalytic activity">
    <reaction evidence="1 6">
        <text>Cleavage of hydrophobic, N-terminal signal or leader sequences from secreted and periplasmic proteins.</text>
        <dbReference type="EC" id="3.4.21.89"/>
    </reaction>
</comment>
<dbReference type="PROSITE" id="PS00761">
    <property type="entry name" value="SPASE_I_3"/>
    <property type="match status" value="1"/>
</dbReference>
<dbReference type="GO" id="GO:0009003">
    <property type="term" value="F:signal peptidase activity"/>
    <property type="evidence" value="ECO:0007669"/>
    <property type="project" value="UniProtKB-EC"/>
</dbReference>
<evidence type="ECO:0000256" key="3">
    <source>
        <dbReference type="ARBA" id="ARBA00009370"/>
    </source>
</evidence>
<feature type="transmembrane region" description="Helical" evidence="6">
    <location>
        <begin position="32"/>
        <end position="50"/>
    </location>
</feature>
<evidence type="ECO:0000256" key="7">
    <source>
        <dbReference type="SAM" id="MobiDB-lite"/>
    </source>
</evidence>
<dbReference type="NCBIfam" id="TIGR02227">
    <property type="entry name" value="sigpep_I_bact"/>
    <property type="match status" value="1"/>
</dbReference>
<dbReference type="SUPFAM" id="SSF51306">
    <property type="entry name" value="LexA/Signal peptidase"/>
    <property type="match status" value="1"/>
</dbReference>
<dbReference type="Proteomes" id="UP001596413">
    <property type="component" value="Unassembled WGS sequence"/>
</dbReference>
<dbReference type="InterPro" id="IPR019758">
    <property type="entry name" value="Pept_S26A_signal_pept_1_CS"/>
</dbReference>
<protein>
    <recommendedName>
        <fullName evidence="4 6">Signal peptidase I</fullName>
        <ecNumber evidence="4 6">3.4.21.89</ecNumber>
    </recommendedName>
</protein>
<evidence type="ECO:0000259" key="8">
    <source>
        <dbReference type="Pfam" id="PF10502"/>
    </source>
</evidence>
<name>A0ABW2GHF2_9ACTN</name>
<dbReference type="Gene3D" id="2.10.109.10">
    <property type="entry name" value="Umud Fragment, subunit A"/>
    <property type="match status" value="1"/>
</dbReference>
<feature type="region of interest" description="Disordered" evidence="7">
    <location>
        <begin position="304"/>
        <end position="335"/>
    </location>
</feature>
<dbReference type="EC" id="3.4.21.89" evidence="4 6"/>
<dbReference type="InterPro" id="IPR019533">
    <property type="entry name" value="Peptidase_S26"/>
</dbReference>
<evidence type="ECO:0000256" key="6">
    <source>
        <dbReference type="RuleBase" id="RU362042"/>
    </source>
</evidence>
<feature type="compositionally biased region" description="Gly residues" evidence="7">
    <location>
        <begin position="325"/>
        <end position="335"/>
    </location>
</feature>
<keyword evidence="6" id="KW-0812">Transmembrane</keyword>
<dbReference type="RefSeq" id="WP_386413562.1">
    <property type="nucleotide sequence ID" value="NZ_JBHSZO010000010.1"/>
</dbReference>
<accession>A0ABW2GHF2</accession>
<dbReference type="InterPro" id="IPR036286">
    <property type="entry name" value="LexA/Signal_pep-like_sf"/>
</dbReference>
<gene>
    <name evidence="9" type="primary">lepB</name>
    <name evidence="9" type="ORF">ACFQLX_08720</name>
</gene>
<keyword evidence="6" id="KW-0645">Protease</keyword>
<reference evidence="10" key="1">
    <citation type="journal article" date="2019" name="Int. J. Syst. Evol. Microbiol.">
        <title>The Global Catalogue of Microorganisms (GCM) 10K type strain sequencing project: providing services to taxonomists for standard genome sequencing and annotation.</title>
        <authorList>
            <consortium name="The Broad Institute Genomics Platform"/>
            <consortium name="The Broad Institute Genome Sequencing Center for Infectious Disease"/>
            <person name="Wu L."/>
            <person name="Ma J."/>
        </authorList>
    </citation>
    <scope>NUCLEOTIDE SEQUENCE [LARGE SCALE GENOMIC DNA]</scope>
    <source>
        <strain evidence="10">CGMCC 1.13681</strain>
    </source>
</reference>
<dbReference type="EMBL" id="JBHSZO010000010">
    <property type="protein sequence ID" value="MFC7218247.1"/>
    <property type="molecule type" value="Genomic_DNA"/>
</dbReference>
<keyword evidence="5 6" id="KW-0378">Hydrolase</keyword>
<comment type="subcellular location">
    <subcellularLocation>
        <location evidence="2">Cell membrane</location>
        <topology evidence="2">Single-pass type II membrane protein</topology>
    </subcellularLocation>
    <subcellularLocation>
        <location evidence="6">Membrane</location>
        <topology evidence="6">Single-pass type II membrane protein</topology>
    </subcellularLocation>
</comment>
<dbReference type="PRINTS" id="PR00727">
    <property type="entry name" value="LEADERPTASE"/>
</dbReference>
<proteinExistence type="inferred from homology"/>
<evidence type="ECO:0000256" key="1">
    <source>
        <dbReference type="ARBA" id="ARBA00000677"/>
    </source>
</evidence>
<dbReference type="PANTHER" id="PTHR43390:SF1">
    <property type="entry name" value="CHLOROPLAST PROCESSING PEPTIDASE"/>
    <property type="match status" value="1"/>
</dbReference>
<evidence type="ECO:0000256" key="5">
    <source>
        <dbReference type="ARBA" id="ARBA00022801"/>
    </source>
</evidence>
<sequence>MGSRGRVEAIPGGRLERRQRERKIRRRRRRSAAGEVPVIIVVALLIALGVKTFALQAFVIPSGSMEQTIKIGDRVVVDKFSPWFGAEPHRGDVVVFKDPGNWLQSETGFEKNDDPPVVKQVKAGLTWIGLLPSDRDQDLIKRVVGVGGDRVRCCDAQGRLTVNGAPIVEPYLYPGDVPSLTKFDVKVPQGRIFVMGDHRSDSADSRAHLKGPYQGTVPEDLVVGKAMAIAWPVGHWRRLEDPDTYASVPEPHAGATRVSSGMMRGSYANGPQVVGQPPTPAELPLVMGVVGLHRLWCRRRDSLRSGCGGRGSGRTLRAGRVRRASGGGSRPRGGG</sequence>
<dbReference type="CDD" id="cd06530">
    <property type="entry name" value="S26_SPase_I"/>
    <property type="match status" value="1"/>
</dbReference>
<keyword evidence="10" id="KW-1185">Reference proteome</keyword>
<comment type="similarity">
    <text evidence="3 6">Belongs to the peptidase S26 family.</text>
</comment>
<keyword evidence="6" id="KW-0472">Membrane</keyword>
<feature type="domain" description="Peptidase S26" evidence="8">
    <location>
        <begin position="38"/>
        <end position="231"/>
    </location>
</feature>